<name>A0A0A9CBB7_ARUDO</name>
<dbReference type="EMBL" id="GBRH01225014">
    <property type="protein sequence ID" value="JAD72881.1"/>
    <property type="molecule type" value="Transcribed_RNA"/>
</dbReference>
<reference evidence="1" key="2">
    <citation type="journal article" date="2015" name="Data Brief">
        <title>Shoot transcriptome of the giant reed, Arundo donax.</title>
        <authorList>
            <person name="Barrero R.A."/>
            <person name="Guerrero F.D."/>
            <person name="Moolhuijzen P."/>
            <person name="Goolsby J.A."/>
            <person name="Tidwell J."/>
            <person name="Bellgard S.E."/>
            <person name="Bellgard M.I."/>
        </authorList>
    </citation>
    <scope>NUCLEOTIDE SEQUENCE</scope>
    <source>
        <tissue evidence="1">Shoot tissue taken approximately 20 cm above the soil surface</tissue>
    </source>
</reference>
<dbReference type="AlphaFoldDB" id="A0A0A9CBB7"/>
<proteinExistence type="predicted"/>
<accession>A0A0A9CBB7</accession>
<protein>
    <submittedName>
        <fullName evidence="1">Uncharacterized protein</fullName>
    </submittedName>
</protein>
<sequence length="39" mass="4343">MSFLELTMMRRRTMSSSIARIFGSKGNSVCSSPGQKTQM</sequence>
<reference evidence="1" key="1">
    <citation type="submission" date="2014-09" db="EMBL/GenBank/DDBJ databases">
        <authorList>
            <person name="Magalhaes I.L.F."/>
            <person name="Oliveira U."/>
            <person name="Santos F.R."/>
            <person name="Vidigal T.H.D.A."/>
            <person name="Brescovit A.D."/>
            <person name="Santos A.J."/>
        </authorList>
    </citation>
    <scope>NUCLEOTIDE SEQUENCE</scope>
    <source>
        <tissue evidence="1">Shoot tissue taken approximately 20 cm above the soil surface</tissue>
    </source>
</reference>
<organism evidence="1">
    <name type="scientific">Arundo donax</name>
    <name type="common">Giant reed</name>
    <name type="synonym">Donax arundinaceus</name>
    <dbReference type="NCBI Taxonomy" id="35708"/>
    <lineage>
        <taxon>Eukaryota</taxon>
        <taxon>Viridiplantae</taxon>
        <taxon>Streptophyta</taxon>
        <taxon>Embryophyta</taxon>
        <taxon>Tracheophyta</taxon>
        <taxon>Spermatophyta</taxon>
        <taxon>Magnoliopsida</taxon>
        <taxon>Liliopsida</taxon>
        <taxon>Poales</taxon>
        <taxon>Poaceae</taxon>
        <taxon>PACMAD clade</taxon>
        <taxon>Arundinoideae</taxon>
        <taxon>Arundineae</taxon>
        <taxon>Arundo</taxon>
    </lineage>
</organism>
<evidence type="ECO:0000313" key="1">
    <source>
        <dbReference type="EMBL" id="JAD72881.1"/>
    </source>
</evidence>